<sequence length="370" mass="42430">MADSALKFNPDWVSPPGETIADLLEERNWSQAELAQRLGYTPKHLNQLIKGKVPLSEDAAMRLERVLGSNAGFWLAREARYRERLARLEAEKRFEQWTDWLNCLPVRELMKTGVIEKKRLDAKNKPRLVEELLRFFGVASPDEWESRYGGMQVSFRRSRADQSDTGAITTWLRMGERLAERQDGLKYNHKSFDAALGKIRALTQQPPENFEPRLCELCSECGVSFVLAPAIPRAHVSGVARWLNPHRPLIQLSLYGKTNDRFWFTFFHEAAHLLLHGKQKKAVFLDDVTDGKADTKEEHEANAWAADLLIPKQYQHELPLLKTKAQVRGFAQEIGIHPGIVVGRLQHEEIIPMNWMNELKVSFRICEGGE</sequence>
<dbReference type="InterPro" id="IPR010359">
    <property type="entry name" value="IrrE_HExxH"/>
</dbReference>
<dbReference type="PANTHER" id="PTHR43236:SF1">
    <property type="entry name" value="BLL7220 PROTEIN"/>
    <property type="match status" value="1"/>
</dbReference>
<dbReference type="InterPro" id="IPR010982">
    <property type="entry name" value="Lambda_DNA-bd_dom_sf"/>
</dbReference>
<dbReference type="CDD" id="cd00093">
    <property type="entry name" value="HTH_XRE"/>
    <property type="match status" value="1"/>
</dbReference>
<dbReference type="PANTHER" id="PTHR43236">
    <property type="entry name" value="ANTITOXIN HIGA1"/>
    <property type="match status" value="1"/>
</dbReference>
<dbReference type="InterPro" id="IPR052345">
    <property type="entry name" value="Rad_response_metalloprotease"/>
</dbReference>
<evidence type="ECO:0000259" key="2">
    <source>
        <dbReference type="PROSITE" id="PS50943"/>
    </source>
</evidence>
<accession>A0A3B1C404</accession>
<feature type="domain" description="HTH cro/C1-type" evidence="2">
    <location>
        <begin position="20"/>
        <end position="74"/>
    </location>
</feature>
<gene>
    <name evidence="3" type="ORF">MNBD_GAMMA26-31</name>
</gene>
<dbReference type="SMART" id="SM00530">
    <property type="entry name" value="HTH_XRE"/>
    <property type="match status" value="1"/>
</dbReference>
<proteinExistence type="inferred from homology"/>
<dbReference type="GO" id="GO:0003677">
    <property type="term" value="F:DNA binding"/>
    <property type="evidence" value="ECO:0007669"/>
    <property type="project" value="InterPro"/>
</dbReference>
<dbReference type="Pfam" id="PF01381">
    <property type="entry name" value="HTH_3"/>
    <property type="match status" value="1"/>
</dbReference>
<dbReference type="PROSITE" id="PS50943">
    <property type="entry name" value="HTH_CROC1"/>
    <property type="match status" value="1"/>
</dbReference>
<dbReference type="Gene3D" id="1.10.10.2910">
    <property type="match status" value="1"/>
</dbReference>
<dbReference type="InterPro" id="IPR001387">
    <property type="entry name" value="Cro/C1-type_HTH"/>
</dbReference>
<evidence type="ECO:0000313" key="3">
    <source>
        <dbReference type="EMBL" id="VAX11637.1"/>
    </source>
</evidence>
<dbReference type="Pfam" id="PF06114">
    <property type="entry name" value="Peptidase_M78"/>
    <property type="match status" value="1"/>
</dbReference>
<reference evidence="3" key="1">
    <citation type="submission" date="2018-06" db="EMBL/GenBank/DDBJ databases">
        <authorList>
            <person name="Zhirakovskaya E."/>
        </authorList>
    </citation>
    <scope>NUCLEOTIDE SEQUENCE</scope>
</reference>
<comment type="similarity">
    <text evidence="1">Belongs to the short-chain fatty acyl-CoA assimilation regulator (ScfR) family.</text>
</comment>
<evidence type="ECO:0000256" key="1">
    <source>
        <dbReference type="ARBA" id="ARBA00007227"/>
    </source>
</evidence>
<dbReference type="Gene3D" id="1.10.260.40">
    <property type="entry name" value="lambda repressor-like DNA-binding domains"/>
    <property type="match status" value="1"/>
</dbReference>
<organism evidence="3">
    <name type="scientific">hydrothermal vent metagenome</name>
    <dbReference type="NCBI Taxonomy" id="652676"/>
    <lineage>
        <taxon>unclassified sequences</taxon>
        <taxon>metagenomes</taxon>
        <taxon>ecological metagenomes</taxon>
    </lineage>
</organism>
<dbReference type="EMBL" id="UOFX01000089">
    <property type="protein sequence ID" value="VAX11637.1"/>
    <property type="molecule type" value="Genomic_DNA"/>
</dbReference>
<dbReference type="AlphaFoldDB" id="A0A3B1C404"/>
<dbReference type="SUPFAM" id="SSF47413">
    <property type="entry name" value="lambda repressor-like DNA-binding domains"/>
    <property type="match status" value="1"/>
</dbReference>
<protein>
    <recommendedName>
        <fullName evidence="2">HTH cro/C1-type domain-containing protein</fullName>
    </recommendedName>
</protein>
<name>A0A3B1C404_9ZZZZ</name>